<name>A0ABD0Z3C4_9HEMI</name>
<gene>
    <name evidence="1" type="ORF">AAG570_011829</name>
</gene>
<dbReference type="AlphaFoldDB" id="A0ABD0Z3C4"/>
<organism evidence="1 2">
    <name type="scientific">Ranatra chinensis</name>
    <dbReference type="NCBI Taxonomy" id="642074"/>
    <lineage>
        <taxon>Eukaryota</taxon>
        <taxon>Metazoa</taxon>
        <taxon>Ecdysozoa</taxon>
        <taxon>Arthropoda</taxon>
        <taxon>Hexapoda</taxon>
        <taxon>Insecta</taxon>
        <taxon>Pterygota</taxon>
        <taxon>Neoptera</taxon>
        <taxon>Paraneoptera</taxon>
        <taxon>Hemiptera</taxon>
        <taxon>Heteroptera</taxon>
        <taxon>Panheteroptera</taxon>
        <taxon>Nepomorpha</taxon>
        <taxon>Nepidae</taxon>
        <taxon>Ranatrinae</taxon>
        <taxon>Ranatra</taxon>
    </lineage>
</organism>
<reference evidence="1 2" key="1">
    <citation type="submission" date="2024-07" db="EMBL/GenBank/DDBJ databases">
        <title>Chromosome-level genome assembly of the water stick insect Ranatra chinensis (Heteroptera: Nepidae).</title>
        <authorList>
            <person name="Liu X."/>
        </authorList>
    </citation>
    <scope>NUCLEOTIDE SEQUENCE [LARGE SCALE GENOMIC DNA]</scope>
    <source>
        <strain evidence="1">Cailab_2021Rc</strain>
        <tissue evidence="1">Muscle</tissue>
    </source>
</reference>
<keyword evidence="2" id="KW-1185">Reference proteome</keyword>
<protein>
    <submittedName>
        <fullName evidence="1">Uncharacterized protein</fullName>
    </submittedName>
</protein>
<sequence length="285" mass="31349">MDGLGGGDCGETARVCRTILKMIRLKKLPPDKAKEFTGVLQRLFRGSDLPWLKDCGLLTMPSLRWDSVTSSTALQLLATLLNSNSLDSVVGTFAAHLMYSSNMDQSQQEAFASAILNSEGDVPVSLMELAVDHIPKIVERAVIADLLLGGQSGKSVRWHRWCSRSSRLFRWASGVLCRAMTVVTTPASDSPSHTSPLVHVFETATSFAHRVRQRCSGPGEFLLLYPRECRTTVALLLMDPGHLTISTSVTLLTGLDPVSRLVLLTHFPAWANIYRDHIISENSKF</sequence>
<dbReference type="EMBL" id="JBFDAA010000007">
    <property type="protein sequence ID" value="KAL1130583.1"/>
    <property type="molecule type" value="Genomic_DNA"/>
</dbReference>
<dbReference type="Proteomes" id="UP001558652">
    <property type="component" value="Unassembled WGS sequence"/>
</dbReference>
<comment type="caution">
    <text evidence="1">The sequence shown here is derived from an EMBL/GenBank/DDBJ whole genome shotgun (WGS) entry which is preliminary data.</text>
</comment>
<evidence type="ECO:0000313" key="2">
    <source>
        <dbReference type="Proteomes" id="UP001558652"/>
    </source>
</evidence>
<accession>A0ABD0Z3C4</accession>
<proteinExistence type="predicted"/>
<evidence type="ECO:0000313" key="1">
    <source>
        <dbReference type="EMBL" id="KAL1130583.1"/>
    </source>
</evidence>